<evidence type="ECO:0000313" key="7">
    <source>
        <dbReference type="EMBL" id="CAA9480120.1"/>
    </source>
</evidence>
<dbReference type="InterPro" id="IPR020846">
    <property type="entry name" value="MFS_dom"/>
</dbReference>
<feature type="domain" description="Major facilitator superfamily (MFS) profile" evidence="6">
    <location>
        <begin position="21"/>
        <end position="195"/>
    </location>
</feature>
<dbReference type="EMBL" id="CADCVT010000062">
    <property type="protein sequence ID" value="CAA9480120.1"/>
    <property type="molecule type" value="Genomic_DNA"/>
</dbReference>
<protein>
    <recommendedName>
        <fullName evidence="6">Major facilitator superfamily (MFS) profile domain-containing protein</fullName>
    </recommendedName>
</protein>
<dbReference type="InterPro" id="IPR011701">
    <property type="entry name" value="MFS"/>
</dbReference>
<keyword evidence="2 5" id="KW-0812">Transmembrane</keyword>
<dbReference type="PANTHER" id="PTHR23528">
    <property type="match status" value="1"/>
</dbReference>
<feature type="transmembrane region" description="Helical" evidence="5">
    <location>
        <begin position="57"/>
        <end position="76"/>
    </location>
</feature>
<evidence type="ECO:0000259" key="6">
    <source>
        <dbReference type="PROSITE" id="PS50850"/>
    </source>
</evidence>
<evidence type="ECO:0000256" key="5">
    <source>
        <dbReference type="SAM" id="Phobius"/>
    </source>
</evidence>
<feature type="transmembrane region" description="Helical" evidence="5">
    <location>
        <begin position="17"/>
        <end position="37"/>
    </location>
</feature>
<gene>
    <name evidence="7" type="ORF">AVDCRST_MAG85-616</name>
</gene>
<proteinExistence type="predicted"/>
<evidence type="ECO:0000256" key="4">
    <source>
        <dbReference type="ARBA" id="ARBA00023136"/>
    </source>
</evidence>
<evidence type="ECO:0000256" key="2">
    <source>
        <dbReference type="ARBA" id="ARBA00022692"/>
    </source>
</evidence>
<feature type="transmembrane region" description="Helical" evidence="5">
    <location>
        <begin position="178"/>
        <end position="194"/>
    </location>
</feature>
<dbReference type="InterPro" id="IPR036259">
    <property type="entry name" value="MFS_trans_sf"/>
</dbReference>
<dbReference type="PROSITE" id="PS50850">
    <property type="entry name" value="MFS"/>
    <property type="match status" value="1"/>
</dbReference>
<dbReference type="GO" id="GO:0005886">
    <property type="term" value="C:plasma membrane"/>
    <property type="evidence" value="ECO:0007669"/>
    <property type="project" value="UniProtKB-SubCell"/>
</dbReference>
<dbReference type="PANTHER" id="PTHR23528:SF1">
    <property type="entry name" value="MAJOR FACILITATOR SUPERFAMILY (MFS) PROFILE DOMAIN-CONTAINING PROTEIN"/>
    <property type="match status" value="1"/>
</dbReference>
<accession>A0A6J4RR64</accession>
<dbReference type="AlphaFoldDB" id="A0A6J4RR64"/>
<feature type="transmembrane region" description="Helical" evidence="5">
    <location>
        <begin position="88"/>
        <end position="107"/>
    </location>
</feature>
<reference evidence="7" key="1">
    <citation type="submission" date="2020-02" db="EMBL/GenBank/DDBJ databases">
        <authorList>
            <person name="Meier V. D."/>
        </authorList>
    </citation>
    <scope>NUCLEOTIDE SEQUENCE</scope>
    <source>
        <strain evidence="7">AVDCRST_MAG85</strain>
    </source>
</reference>
<keyword evidence="4 5" id="KW-0472">Membrane</keyword>
<feature type="non-terminal residue" evidence="7">
    <location>
        <position position="195"/>
    </location>
</feature>
<name>A0A6J4RR64_9ACTN</name>
<dbReference type="SUPFAM" id="SSF103473">
    <property type="entry name" value="MFS general substrate transporter"/>
    <property type="match status" value="1"/>
</dbReference>
<keyword evidence="3 5" id="KW-1133">Transmembrane helix</keyword>
<evidence type="ECO:0000256" key="1">
    <source>
        <dbReference type="ARBA" id="ARBA00004651"/>
    </source>
</evidence>
<evidence type="ECO:0000256" key="3">
    <source>
        <dbReference type="ARBA" id="ARBA00022989"/>
    </source>
</evidence>
<feature type="transmembrane region" description="Helical" evidence="5">
    <location>
        <begin position="113"/>
        <end position="130"/>
    </location>
</feature>
<dbReference type="Pfam" id="PF07690">
    <property type="entry name" value="MFS_1"/>
    <property type="match status" value="1"/>
</dbReference>
<sequence length="195" mass="19348">MSAVALPVGAPQRPDRLAIGLAMLLSFSAVAVGLGAARAMTTAYVPVLLERIADRPALIGAVMLVNAAAGFVIPLATGLWSDRAGSRAPFIVGGVLVAAGGLVAIALGTASSYLMLGLAAAMVYVGLNAAQTAHRALVAERFDDEQRPKATGAQEIAMLAGALVGTVAGGVLIEASPAALFALGAVVVLLLVVPG</sequence>
<organism evidence="7">
    <name type="scientific">uncultured Solirubrobacteraceae bacterium</name>
    <dbReference type="NCBI Taxonomy" id="1162706"/>
    <lineage>
        <taxon>Bacteria</taxon>
        <taxon>Bacillati</taxon>
        <taxon>Actinomycetota</taxon>
        <taxon>Thermoleophilia</taxon>
        <taxon>Solirubrobacterales</taxon>
        <taxon>Solirubrobacteraceae</taxon>
        <taxon>environmental samples</taxon>
    </lineage>
</organism>
<comment type="subcellular location">
    <subcellularLocation>
        <location evidence="1">Cell membrane</location>
        <topology evidence="1">Multi-pass membrane protein</topology>
    </subcellularLocation>
</comment>
<dbReference type="GO" id="GO:0022857">
    <property type="term" value="F:transmembrane transporter activity"/>
    <property type="evidence" value="ECO:0007669"/>
    <property type="project" value="InterPro"/>
</dbReference>
<dbReference type="Gene3D" id="1.20.1250.20">
    <property type="entry name" value="MFS general substrate transporter like domains"/>
    <property type="match status" value="1"/>
</dbReference>